<dbReference type="SUPFAM" id="SSF103088">
    <property type="entry name" value="OmpA-like"/>
    <property type="match status" value="1"/>
</dbReference>
<evidence type="ECO:0000259" key="4">
    <source>
        <dbReference type="PROSITE" id="PS51123"/>
    </source>
</evidence>
<dbReference type="AlphaFoldDB" id="A0A1E2VF21"/>
<dbReference type="CDD" id="cd07185">
    <property type="entry name" value="OmpA_C-like"/>
    <property type="match status" value="1"/>
</dbReference>
<dbReference type="PANTHER" id="PTHR30329">
    <property type="entry name" value="STATOR ELEMENT OF FLAGELLAR MOTOR COMPLEX"/>
    <property type="match status" value="1"/>
</dbReference>
<dbReference type="InterPro" id="IPR006664">
    <property type="entry name" value="OMP_bac"/>
</dbReference>
<dbReference type="EMBL" id="MDTQ01000001">
    <property type="protein sequence ID" value="ODC05265.1"/>
    <property type="molecule type" value="Genomic_DNA"/>
</dbReference>
<dbReference type="InterPro" id="IPR050330">
    <property type="entry name" value="Bact_OuterMem_StrucFunc"/>
</dbReference>
<comment type="subcellular location">
    <subcellularLocation>
        <location evidence="1">Cell outer membrane</location>
    </subcellularLocation>
</comment>
<evidence type="ECO:0000313" key="6">
    <source>
        <dbReference type="Proteomes" id="UP000094291"/>
    </source>
</evidence>
<name>A0A1E2VF21_9GAMM</name>
<dbReference type="Gene3D" id="3.30.1330.60">
    <property type="entry name" value="OmpA-like domain"/>
    <property type="match status" value="1"/>
</dbReference>
<dbReference type="InterPro" id="IPR006665">
    <property type="entry name" value="OmpA-like"/>
</dbReference>
<dbReference type="STRING" id="197479.BFW38_07085"/>
<proteinExistence type="predicted"/>
<dbReference type="PANTHER" id="PTHR30329:SF17">
    <property type="entry name" value="LIPOPROTEIN YFIB-RELATED"/>
    <property type="match status" value="1"/>
</dbReference>
<comment type="caution">
    <text evidence="5">The sequence shown here is derived from an EMBL/GenBank/DDBJ whole genome shotgun (WGS) entry which is preliminary data.</text>
</comment>
<dbReference type="Pfam" id="PF18393">
    <property type="entry name" value="MotY_N"/>
    <property type="match status" value="1"/>
</dbReference>
<dbReference type="Pfam" id="PF00691">
    <property type="entry name" value="OmpA"/>
    <property type="match status" value="1"/>
</dbReference>
<dbReference type="InterPro" id="IPR036737">
    <property type="entry name" value="OmpA-like_sf"/>
</dbReference>
<reference evidence="5 6" key="1">
    <citation type="submission" date="2016-08" db="EMBL/GenBank/DDBJ databases">
        <authorList>
            <person name="Seilhamer J.J."/>
        </authorList>
    </citation>
    <scope>NUCLEOTIDE SEQUENCE [LARGE SCALE GENOMIC DNA]</scope>
    <source>
        <strain evidence="5 6">PH27A</strain>
    </source>
</reference>
<dbReference type="InterPro" id="IPR041544">
    <property type="entry name" value="MotY_N"/>
</dbReference>
<dbReference type="PRINTS" id="PR01021">
    <property type="entry name" value="OMPADOMAIN"/>
</dbReference>
<feature type="domain" description="OmpA-like" evidence="4">
    <location>
        <begin position="162"/>
        <end position="280"/>
    </location>
</feature>
<dbReference type="Gene3D" id="2.60.40.2540">
    <property type="match status" value="1"/>
</dbReference>
<dbReference type="GO" id="GO:0009279">
    <property type="term" value="C:cell outer membrane"/>
    <property type="evidence" value="ECO:0007669"/>
    <property type="project" value="UniProtKB-SubCell"/>
</dbReference>
<evidence type="ECO:0000256" key="2">
    <source>
        <dbReference type="ARBA" id="ARBA00023136"/>
    </source>
</evidence>
<sequence>MLALCAVGGAAQAAVYQADYDEGQWQATTPSPLQCELTHYIPRFGQARFIHRAGEDTKFQIRPFRSALKQGSVQLVAMAPGWRPGSGTHQIGRVQFKTNDEWIKVGPGQTALMIESLRQGLMPSMLQEDRDHRIEARVASISPLRFDEAYGRFQLCEAQLLPVNYDQISNTVLNYASGADTLTVQDKAMLDLIVRYIKADPDVSYVFIDSHTDSRGTRRNNRQLSKNRADMVLNYLIARGLDQEMITSRYHGERYPVASNATASGRAKNRRVTVRLEKENEVNPL</sequence>
<evidence type="ECO:0000313" key="5">
    <source>
        <dbReference type="EMBL" id="ODC05265.1"/>
    </source>
</evidence>
<dbReference type="Proteomes" id="UP000094291">
    <property type="component" value="Unassembled WGS sequence"/>
</dbReference>
<accession>A0A1E2VF21</accession>
<evidence type="ECO:0000256" key="3">
    <source>
        <dbReference type="PROSITE-ProRule" id="PRU00473"/>
    </source>
</evidence>
<protein>
    <recommendedName>
        <fullName evidence="4">OmpA-like domain-containing protein</fullName>
    </recommendedName>
</protein>
<dbReference type="PROSITE" id="PS51123">
    <property type="entry name" value="OMPA_2"/>
    <property type="match status" value="1"/>
</dbReference>
<dbReference type="PRINTS" id="PR01023">
    <property type="entry name" value="NAFLGMOTY"/>
</dbReference>
<gene>
    <name evidence="5" type="ORF">BFW38_07085</name>
</gene>
<keyword evidence="6" id="KW-1185">Reference proteome</keyword>
<keyword evidence="2 3" id="KW-0472">Membrane</keyword>
<evidence type="ECO:0000256" key="1">
    <source>
        <dbReference type="ARBA" id="ARBA00004442"/>
    </source>
</evidence>
<organism evidence="5 6">
    <name type="scientific">Terasakiispira papahanaumokuakeensis</name>
    <dbReference type="NCBI Taxonomy" id="197479"/>
    <lineage>
        <taxon>Bacteria</taxon>
        <taxon>Pseudomonadati</taxon>
        <taxon>Pseudomonadota</taxon>
        <taxon>Gammaproteobacteria</taxon>
        <taxon>Oceanospirillales</taxon>
        <taxon>Terasakiispira</taxon>
    </lineage>
</organism>